<dbReference type="InterPro" id="IPR014030">
    <property type="entry name" value="Ketoacyl_synth_N"/>
</dbReference>
<dbReference type="InterPro" id="IPR016039">
    <property type="entry name" value="Thiolase-like"/>
</dbReference>
<dbReference type="InterPro" id="IPR020841">
    <property type="entry name" value="PKS_Beta-ketoAc_synthase_dom"/>
</dbReference>
<dbReference type="GO" id="GO:0005829">
    <property type="term" value="C:cytosol"/>
    <property type="evidence" value="ECO:0007669"/>
    <property type="project" value="TreeGrafter"/>
</dbReference>
<dbReference type="eggNOG" id="COG0304">
    <property type="taxonomic scope" value="Bacteria"/>
</dbReference>
<protein>
    <submittedName>
        <fullName evidence="5">Beta-ketoacyl synthase, C-terminal domain protein</fullName>
    </submittedName>
</protein>
<feature type="domain" description="Ketosynthase family 3 (KS3)" evidence="4">
    <location>
        <begin position="1"/>
        <end position="412"/>
    </location>
</feature>
<sequence>MEKIVITGIGIISPLGIGKEEFWKNDQAGLSVTCSSEYMKRLHIKSTVNASIDCDIDTYLNNSQLQYLKNESRFCKLEVIATNEAIKDSKIMSRVSRKRIGIISSSAIGGTPEIQKTYEKLTDNKGKLEYKEVGKEFYNDGMFNFPAEYIAKYYNLSNVCVSLSTGCTAGIDALFTAIQMIKSGEADAMIVCASEAPLCSLTYGTLDSIGALSQWKGAGNKASRPFDKRRKGFVLSEAGASIIIERESDTLGEKVPTYGSVKGFASYNNSLHMTDLKDPTVLIRTIESAIKRSKLNLNEIDYINAHGSSTIQNDKCESLAINKVFKKYVSQIPVSSTKSMMGHPLSAASLVALIATLGAINNNVVPPNINYEYPDKECSINVNNYSINKKIKNALIMASGFGGIHSACVIGK</sequence>
<comment type="similarity">
    <text evidence="1 3">Belongs to the thiolase-like superfamily. Beta-ketoacyl-ACP synthases family.</text>
</comment>
<dbReference type="PROSITE" id="PS52004">
    <property type="entry name" value="KS3_2"/>
    <property type="match status" value="1"/>
</dbReference>
<name>E3C7I1_9LACO</name>
<dbReference type="RefSeq" id="WP_003712532.1">
    <property type="nucleotide sequence ID" value="NZ_AEKL01000039.1"/>
</dbReference>
<evidence type="ECO:0000313" key="6">
    <source>
        <dbReference type="Proteomes" id="UP000003070"/>
    </source>
</evidence>
<dbReference type="GO" id="GO:0006633">
    <property type="term" value="P:fatty acid biosynthetic process"/>
    <property type="evidence" value="ECO:0007669"/>
    <property type="project" value="TreeGrafter"/>
</dbReference>
<dbReference type="SMART" id="SM00825">
    <property type="entry name" value="PKS_KS"/>
    <property type="match status" value="1"/>
</dbReference>
<reference evidence="5 6" key="1">
    <citation type="submission" date="2010-10" db="EMBL/GenBank/DDBJ databases">
        <authorList>
            <person name="Durkin A.S."/>
            <person name="Madupu R."/>
            <person name="Torralba M."/>
            <person name="Gillis M."/>
            <person name="Methe B."/>
            <person name="Sutton G."/>
            <person name="Nelson K.E."/>
        </authorList>
    </citation>
    <scope>NUCLEOTIDE SEQUENCE [LARGE SCALE GENOMIC DNA]</scope>
    <source>
        <strain evidence="5 6">PB013-T2-3</strain>
    </source>
</reference>
<gene>
    <name evidence="5" type="ORF">HMPREF9265_1210</name>
</gene>
<dbReference type="AlphaFoldDB" id="E3C7I1"/>
<dbReference type="GO" id="GO:0004315">
    <property type="term" value="F:3-oxoacyl-[acyl-carrier-protein] synthase activity"/>
    <property type="evidence" value="ECO:0007669"/>
    <property type="project" value="TreeGrafter"/>
</dbReference>
<dbReference type="InterPro" id="IPR000794">
    <property type="entry name" value="Beta-ketoacyl_synthase"/>
</dbReference>
<dbReference type="EMBL" id="AEKL01000039">
    <property type="protein sequence ID" value="EFQ53328.1"/>
    <property type="molecule type" value="Genomic_DNA"/>
</dbReference>
<proteinExistence type="inferred from homology"/>
<dbReference type="PANTHER" id="PTHR11712">
    <property type="entry name" value="POLYKETIDE SYNTHASE-RELATED"/>
    <property type="match status" value="1"/>
</dbReference>
<evidence type="ECO:0000256" key="2">
    <source>
        <dbReference type="ARBA" id="ARBA00022679"/>
    </source>
</evidence>
<dbReference type="InterPro" id="IPR014031">
    <property type="entry name" value="Ketoacyl_synth_C"/>
</dbReference>
<dbReference type="Gene3D" id="3.40.47.10">
    <property type="match status" value="1"/>
</dbReference>
<dbReference type="Pfam" id="PF00109">
    <property type="entry name" value="ketoacyl-synt"/>
    <property type="match status" value="1"/>
</dbReference>
<comment type="caution">
    <text evidence="5">The sequence shown here is derived from an EMBL/GenBank/DDBJ whole genome shotgun (WGS) entry which is preliminary data.</text>
</comment>
<organism evidence="5 6">
    <name type="scientific">Limosilactobacillus oris PB013-T2-3</name>
    <dbReference type="NCBI Taxonomy" id="908339"/>
    <lineage>
        <taxon>Bacteria</taxon>
        <taxon>Bacillati</taxon>
        <taxon>Bacillota</taxon>
        <taxon>Bacilli</taxon>
        <taxon>Lactobacillales</taxon>
        <taxon>Lactobacillaceae</taxon>
        <taxon>Limosilactobacillus</taxon>
    </lineage>
</organism>
<keyword evidence="2 3" id="KW-0808">Transferase</keyword>
<dbReference type="PANTHER" id="PTHR11712:SF336">
    <property type="entry name" value="3-OXOACYL-[ACYL-CARRIER-PROTEIN] SYNTHASE, MITOCHONDRIAL"/>
    <property type="match status" value="1"/>
</dbReference>
<dbReference type="OrthoDB" id="9808669at2"/>
<dbReference type="SUPFAM" id="SSF53901">
    <property type="entry name" value="Thiolase-like"/>
    <property type="match status" value="1"/>
</dbReference>
<dbReference type="CDD" id="cd00834">
    <property type="entry name" value="KAS_I_II"/>
    <property type="match status" value="1"/>
</dbReference>
<evidence type="ECO:0000256" key="3">
    <source>
        <dbReference type="RuleBase" id="RU003694"/>
    </source>
</evidence>
<dbReference type="Proteomes" id="UP000003070">
    <property type="component" value="Unassembled WGS sequence"/>
</dbReference>
<evidence type="ECO:0000259" key="4">
    <source>
        <dbReference type="PROSITE" id="PS52004"/>
    </source>
</evidence>
<evidence type="ECO:0000256" key="1">
    <source>
        <dbReference type="ARBA" id="ARBA00008467"/>
    </source>
</evidence>
<evidence type="ECO:0000313" key="5">
    <source>
        <dbReference type="EMBL" id="EFQ53328.1"/>
    </source>
</evidence>
<accession>E3C7I1</accession>
<dbReference type="Pfam" id="PF02801">
    <property type="entry name" value="Ketoacyl-synt_C"/>
    <property type="match status" value="1"/>
</dbReference>